<evidence type="ECO:0000313" key="3">
    <source>
        <dbReference type="Proteomes" id="UP000799750"/>
    </source>
</evidence>
<accession>A0A6A6RCW5</accession>
<dbReference type="OrthoDB" id="4191831at2759"/>
<evidence type="ECO:0000313" key="2">
    <source>
        <dbReference type="EMBL" id="KAF2501580.1"/>
    </source>
</evidence>
<feature type="domain" description="F-box" evidence="1">
    <location>
        <begin position="1"/>
        <end position="51"/>
    </location>
</feature>
<dbReference type="EMBL" id="MU004182">
    <property type="protein sequence ID" value="KAF2501580.1"/>
    <property type="molecule type" value="Genomic_DNA"/>
</dbReference>
<proteinExistence type="predicted"/>
<organism evidence="2 3">
    <name type="scientific">Lophium mytilinum</name>
    <dbReference type="NCBI Taxonomy" id="390894"/>
    <lineage>
        <taxon>Eukaryota</taxon>
        <taxon>Fungi</taxon>
        <taxon>Dikarya</taxon>
        <taxon>Ascomycota</taxon>
        <taxon>Pezizomycotina</taxon>
        <taxon>Dothideomycetes</taxon>
        <taxon>Pleosporomycetidae</taxon>
        <taxon>Mytilinidiales</taxon>
        <taxon>Mytilinidiaceae</taxon>
        <taxon>Lophium</taxon>
    </lineage>
</organism>
<dbReference type="PROSITE" id="PS50181">
    <property type="entry name" value="FBOX"/>
    <property type="match status" value="1"/>
</dbReference>
<sequence length="485" mass="55610">MSLMKGLPTELQQMIFEYLPSIDLAAVSVSSKKLHSTVEHVLYHSLVFEKCSHELDERPCIEWEQKAWNRLMVLLETMVKRPDLASHIRIFEFEAHGNFEIDVFDDRADKDWSNYYDCSVKRPSSEMMRHLKDVMPGIRLHENQFTNHLFVERWIKDIQNFDWDAAIALVLALGNNLQSIKIAEQCDGKDWILSHHHSLRFPEYVPLVAGAAAMSKRMPGERKLLANLQQAEVPNYRMVDLCPNPWIHVPSIRELTMSTLFPEFRFWRGPPSIRLNAVETANCALHVLDLSFVTLEQYDFESFLKSCGGSLRDLRLTSPRLTSLEEHGRSPNIWKAVSAHAPNLERLTLEDCVMRDDAQERDLSTLLHLRTFVCSYSSRFSPDLNPATDDPNWYCLLPQGLEELAITGCPETPKGWDLFDSVESLVDTTLSGRFPALRSIQVDFHLLCGPNFRTEFKRAVTVARCQEMTRMSGQKVQVSTNAADA</sequence>
<protein>
    <recommendedName>
        <fullName evidence="1">F-box domain-containing protein</fullName>
    </recommendedName>
</protein>
<dbReference type="Proteomes" id="UP000799750">
    <property type="component" value="Unassembled WGS sequence"/>
</dbReference>
<gene>
    <name evidence="2" type="ORF">BU16DRAFT_613452</name>
</gene>
<dbReference type="Gene3D" id="3.80.10.10">
    <property type="entry name" value="Ribonuclease Inhibitor"/>
    <property type="match status" value="1"/>
</dbReference>
<dbReference type="InterPro" id="IPR001810">
    <property type="entry name" value="F-box_dom"/>
</dbReference>
<dbReference type="AlphaFoldDB" id="A0A6A6RCW5"/>
<reference evidence="2" key="1">
    <citation type="journal article" date="2020" name="Stud. Mycol.">
        <title>101 Dothideomycetes genomes: a test case for predicting lifestyles and emergence of pathogens.</title>
        <authorList>
            <person name="Haridas S."/>
            <person name="Albert R."/>
            <person name="Binder M."/>
            <person name="Bloem J."/>
            <person name="Labutti K."/>
            <person name="Salamov A."/>
            <person name="Andreopoulos B."/>
            <person name="Baker S."/>
            <person name="Barry K."/>
            <person name="Bills G."/>
            <person name="Bluhm B."/>
            <person name="Cannon C."/>
            <person name="Castanera R."/>
            <person name="Culley D."/>
            <person name="Daum C."/>
            <person name="Ezra D."/>
            <person name="Gonzalez J."/>
            <person name="Henrissat B."/>
            <person name="Kuo A."/>
            <person name="Liang C."/>
            <person name="Lipzen A."/>
            <person name="Lutzoni F."/>
            <person name="Magnuson J."/>
            <person name="Mondo S."/>
            <person name="Nolan M."/>
            <person name="Ohm R."/>
            <person name="Pangilinan J."/>
            <person name="Park H.-J."/>
            <person name="Ramirez L."/>
            <person name="Alfaro M."/>
            <person name="Sun H."/>
            <person name="Tritt A."/>
            <person name="Yoshinaga Y."/>
            <person name="Zwiers L.-H."/>
            <person name="Turgeon B."/>
            <person name="Goodwin S."/>
            <person name="Spatafora J."/>
            <person name="Crous P."/>
            <person name="Grigoriev I."/>
        </authorList>
    </citation>
    <scope>NUCLEOTIDE SEQUENCE</scope>
    <source>
        <strain evidence="2">CBS 269.34</strain>
    </source>
</reference>
<dbReference type="InterPro" id="IPR032675">
    <property type="entry name" value="LRR_dom_sf"/>
</dbReference>
<dbReference type="InterPro" id="IPR036047">
    <property type="entry name" value="F-box-like_dom_sf"/>
</dbReference>
<dbReference type="SUPFAM" id="SSF81383">
    <property type="entry name" value="F-box domain"/>
    <property type="match status" value="1"/>
</dbReference>
<evidence type="ECO:0000259" key="1">
    <source>
        <dbReference type="PROSITE" id="PS50181"/>
    </source>
</evidence>
<dbReference type="SUPFAM" id="SSF52047">
    <property type="entry name" value="RNI-like"/>
    <property type="match status" value="1"/>
</dbReference>
<dbReference type="Pfam" id="PF12937">
    <property type="entry name" value="F-box-like"/>
    <property type="match status" value="1"/>
</dbReference>
<name>A0A6A6RCW5_9PEZI</name>
<keyword evidence="3" id="KW-1185">Reference proteome</keyword>